<proteinExistence type="predicted"/>
<reference evidence="1 2" key="1">
    <citation type="submission" date="2020-08" db="EMBL/GenBank/DDBJ databases">
        <title>Sequencing the genomes of 1000 actinobacteria strains.</title>
        <authorList>
            <person name="Klenk H.-P."/>
        </authorList>
    </citation>
    <scope>NUCLEOTIDE SEQUENCE [LARGE SCALE GENOMIC DNA]</scope>
    <source>
        <strain evidence="1 2">DSM 28238</strain>
    </source>
</reference>
<dbReference type="EMBL" id="JACIBT010000001">
    <property type="protein sequence ID" value="MBB3667024.1"/>
    <property type="molecule type" value="Genomic_DNA"/>
</dbReference>
<evidence type="ECO:0000313" key="2">
    <source>
        <dbReference type="Proteomes" id="UP000547528"/>
    </source>
</evidence>
<dbReference type="Proteomes" id="UP000547528">
    <property type="component" value="Unassembled WGS sequence"/>
</dbReference>
<dbReference type="RefSeq" id="WP_183357397.1">
    <property type="nucleotide sequence ID" value="NZ_BAABKR010000001.1"/>
</dbReference>
<dbReference type="InterPro" id="IPR043758">
    <property type="entry name" value="DUF5703"/>
</dbReference>
<keyword evidence="2" id="KW-1185">Reference proteome</keyword>
<protein>
    <submittedName>
        <fullName evidence="1">Uncharacterized protein</fullName>
    </submittedName>
</protein>
<name>A0A7W5TV11_9MICC</name>
<dbReference type="AlphaFoldDB" id="A0A7W5TV11"/>
<dbReference type="Pfam" id="PF18963">
    <property type="entry name" value="DUF5703"/>
    <property type="match status" value="1"/>
</dbReference>
<gene>
    <name evidence="1" type="ORF">FHX47_000617</name>
</gene>
<accession>A0A7W5TV11</accession>
<comment type="caution">
    <text evidence="1">The sequence shown here is derived from an EMBL/GenBank/DDBJ whole genome shotgun (WGS) entry which is preliminary data.</text>
</comment>
<sequence>MLATDRYVTETMDGRGWEYMVLTCQPQESLKEVRRQVVDHAEYGRWELRRTRLYIGGVRKYWLRRRIMRVQRTA</sequence>
<evidence type="ECO:0000313" key="1">
    <source>
        <dbReference type="EMBL" id="MBB3667024.1"/>
    </source>
</evidence>
<organism evidence="1 2">
    <name type="scientific">Garicola koreensis</name>
    <dbReference type="NCBI Taxonomy" id="1262554"/>
    <lineage>
        <taxon>Bacteria</taxon>
        <taxon>Bacillati</taxon>
        <taxon>Actinomycetota</taxon>
        <taxon>Actinomycetes</taxon>
        <taxon>Micrococcales</taxon>
        <taxon>Micrococcaceae</taxon>
        <taxon>Garicola</taxon>
    </lineage>
</organism>